<dbReference type="InterPro" id="IPR024445">
    <property type="entry name" value="Tnp_ISXO2-like"/>
</dbReference>
<dbReference type="InterPro" id="IPR024442">
    <property type="entry name" value="Transposase_Zn_ribbon"/>
</dbReference>
<dbReference type="AlphaFoldDB" id="A0A5K7S5V0"/>
<keyword evidence="3" id="KW-1185">Reference proteome</keyword>
<proteinExistence type="predicted"/>
<dbReference type="RefSeq" id="WP_318349940.1">
    <property type="nucleotide sequence ID" value="NZ_AP018694.1"/>
</dbReference>
<accession>A0A5K7S5V0</accession>
<organism evidence="2 3">
    <name type="scientific">Aquipluma nitroreducens</name>
    <dbReference type="NCBI Taxonomy" id="2010828"/>
    <lineage>
        <taxon>Bacteria</taxon>
        <taxon>Pseudomonadati</taxon>
        <taxon>Bacteroidota</taxon>
        <taxon>Bacteroidia</taxon>
        <taxon>Marinilabiliales</taxon>
        <taxon>Prolixibacteraceae</taxon>
        <taxon>Aquipluma</taxon>
    </lineage>
</organism>
<evidence type="ECO:0000259" key="1">
    <source>
        <dbReference type="SMART" id="SM01126"/>
    </source>
</evidence>
<protein>
    <submittedName>
        <fullName evidence="2">ISSod11, transposase</fullName>
    </submittedName>
</protein>
<evidence type="ECO:0000313" key="2">
    <source>
        <dbReference type="EMBL" id="BBE16906.1"/>
    </source>
</evidence>
<dbReference type="Pfam" id="PF12760">
    <property type="entry name" value="Zn_ribbon_IS1595"/>
    <property type="match status" value="1"/>
</dbReference>
<dbReference type="Proteomes" id="UP001193389">
    <property type="component" value="Chromosome"/>
</dbReference>
<dbReference type="NCBIfam" id="NF033547">
    <property type="entry name" value="transpos_IS1595"/>
    <property type="match status" value="1"/>
</dbReference>
<name>A0A5K7S5V0_9BACT</name>
<sequence length="306" mass="34878">MANFGEKALAMENKFRSLTIFEFQERFPDEDSCYAYLSELKWGTGFVCPNCGHTKYCNGKRKYDRQCTSCHRISSPTSGTLFHQLKFSVLKAFYIVYYVSTNKKGISSTELSRKLGLRQKTCWKFKGKAMKAMESSGNHKINGNAEVDETVVGGQEEGVVGRKNAKKKLVVFAIERSGKGVSRMYGKVIQKSSSKELGEFMKTTIGLDAQIKTDKWRGYAPLSKDFKNLVQVDSGKKGGNFPDLHRCIMGFKGWLRGMHHQVDNLQAYIDEYCYRFNRSNMKDGIFDNLLKRMVKADPFPYKPIIT</sequence>
<reference evidence="2" key="1">
    <citation type="journal article" date="2020" name="Int. J. Syst. Evol. Microbiol.">
        <title>Aquipluma nitroreducens gen. nov. sp. nov., a novel facultatively anaerobic bacterium isolated from a freshwater lake.</title>
        <authorList>
            <person name="Watanabe M."/>
            <person name="Kojima H."/>
            <person name="Fukui M."/>
        </authorList>
    </citation>
    <scope>NUCLEOTIDE SEQUENCE</scope>
    <source>
        <strain evidence="2">MeG22</strain>
    </source>
</reference>
<evidence type="ECO:0000313" key="3">
    <source>
        <dbReference type="Proteomes" id="UP001193389"/>
    </source>
</evidence>
<dbReference type="SMART" id="SM01126">
    <property type="entry name" value="DDE_Tnp_IS1595"/>
    <property type="match status" value="1"/>
</dbReference>
<feature type="domain" description="ISXO2-like transposase" evidence="1">
    <location>
        <begin position="140"/>
        <end position="277"/>
    </location>
</feature>
<dbReference type="KEGG" id="anf:AQPE_1053"/>
<dbReference type="Pfam" id="PF12762">
    <property type="entry name" value="DDE_Tnp_IS1595"/>
    <property type="match status" value="1"/>
</dbReference>
<gene>
    <name evidence="2" type="ORF">AQPE_1053</name>
</gene>
<dbReference type="EMBL" id="AP018694">
    <property type="protein sequence ID" value="BBE16906.1"/>
    <property type="molecule type" value="Genomic_DNA"/>
</dbReference>